<keyword evidence="1" id="KW-0812">Transmembrane</keyword>
<feature type="transmembrane region" description="Helical" evidence="1">
    <location>
        <begin position="92"/>
        <end position="111"/>
    </location>
</feature>
<keyword evidence="1" id="KW-1133">Transmembrane helix</keyword>
<sequence>MFQKIKNRIYIRDANKRSLVKRADFLFTIGLLLIVIGTDYALNGWQLIDAAGVLPAAEVHRNLVTGVANTIGFFTLGVSLSKTTNLTAPAFGLAAVPFALAMSLYALAAVIDTSLQAGFRAVLIFVLLRLIWLSAAVVDLPDRKDGGAECQKP</sequence>
<name>A0A840DIP3_9MICO</name>
<feature type="transmembrane region" description="Helical" evidence="1">
    <location>
        <begin position="62"/>
        <end position="80"/>
    </location>
</feature>
<comment type="caution">
    <text evidence="2">The sequence shown here is derived from an EMBL/GenBank/DDBJ whole genome shotgun (WGS) entry which is preliminary data.</text>
</comment>
<protein>
    <submittedName>
        <fullName evidence="2">Uncharacterized protein</fullName>
    </submittedName>
</protein>
<dbReference type="Proteomes" id="UP000571183">
    <property type="component" value="Unassembled WGS sequence"/>
</dbReference>
<dbReference type="RefSeq" id="WP_183304661.1">
    <property type="nucleotide sequence ID" value="NZ_JACIFD010000008.1"/>
</dbReference>
<feature type="transmembrane region" description="Helical" evidence="1">
    <location>
        <begin position="117"/>
        <end position="138"/>
    </location>
</feature>
<keyword evidence="1" id="KW-0472">Membrane</keyword>
<proteinExistence type="predicted"/>
<evidence type="ECO:0000313" key="2">
    <source>
        <dbReference type="EMBL" id="MBB4071635.1"/>
    </source>
</evidence>
<reference evidence="2" key="1">
    <citation type="submission" date="2020-08" db="EMBL/GenBank/DDBJ databases">
        <title>Sequencing the genomes of 1000 actinobacteria strains.</title>
        <authorList>
            <person name="Klenk H.-P."/>
        </authorList>
    </citation>
    <scope>NUCLEOTIDE SEQUENCE [LARGE SCALE GENOMIC DNA]</scope>
    <source>
        <strain evidence="2">DSM 27064</strain>
    </source>
</reference>
<dbReference type="AlphaFoldDB" id="A0A840DIP3"/>
<evidence type="ECO:0000256" key="1">
    <source>
        <dbReference type="SAM" id="Phobius"/>
    </source>
</evidence>
<organism evidence="2 3">
    <name type="scientific">Canibacter oris</name>
    <dbReference type="NCBI Taxonomy" id="1365628"/>
    <lineage>
        <taxon>Bacteria</taxon>
        <taxon>Bacillati</taxon>
        <taxon>Actinomycetota</taxon>
        <taxon>Actinomycetes</taxon>
        <taxon>Micrococcales</taxon>
        <taxon>Microbacteriaceae</taxon>
        <taxon>Canibacter</taxon>
    </lineage>
</organism>
<evidence type="ECO:0000313" key="3">
    <source>
        <dbReference type="Proteomes" id="UP000571183"/>
    </source>
</evidence>
<gene>
    <name evidence="2" type="ORF">F5897_000947</name>
</gene>
<feature type="transmembrane region" description="Helical" evidence="1">
    <location>
        <begin position="25"/>
        <end position="42"/>
    </location>
</feature>
<dbReference type="EMBL" id="JACIFD010000008">
    <property type="protein sequence ID" value="MBB4071635.1"/>
    <property type="molecule type" value="Genomic_DNA"/>
</dbReference>
<keyword evidence="3" id="KW-1185">Reference proteome</keyword>
<accession>A0A840DIP3</accession>